<reference evidence="2 3" key="1">
    <citation type="submission" date="2019-05" db="EMBL/GenBank/DDBJ databases">
        <title>Pseudomonas sp. SC006 isolated from lettuce that can produce HBGAs.</title>
        <authorList>
            <person name="Wang D."/>
            <person name="Liao N."/>
            <person name="Liu D."/>
            <person name="Zhang Z."/>
            <person name="Zou S."/>
        </authorList>
    </citation>
    <scope>NUCLEOTIDE SEQUENCE [LARGE SCALE GENOMIC DNA]</scope>
    <source>
        <strain evidence="2 3">SC006</strain>
    </source>
</reference>
<evidence type="ECO:0000259" key="1">
    <source>
        <dbReference type="Pfam" id="PF07238"/>
    </source>
</evidence>
<dbReference type="Pfam" id="PF07238">
    <property type="entry name" value="PilZ"/>
    <property type="match status" value="1"/>
</dbReference>
<keyword evidence="3" id="KW-1185">Reference proteome</keyword>
<accession>A0A5R8Z148</accession>
<sequence length="97" mass="10740">MSQRDYSEKRDFIRMRIDTEINLVHAGQVISATCIDLSSSGMQVSAPQRFQVGDQLDVHISSDIQALSGLHASTEVVWIADQPDGAQKFGLRILAMH</sequence>
<organism evidence="2 3">
    <name type="scientific">Pseudomonas mosselii</name>
    <dbReference type="NCBI Taxonomy" id="78327"/>
    <lineage>
        <taxon>Bacteria</taxon>
        <taxon>Pseudomonadati</taxon>
        <taxon>Pseudomonadota</taxon>
        <taxon>Gammaproteobacteria</taxon>
        <taxon>Pseudomonadales</taxon>
        <taxon>Pseudomonadaceae</taxon>
        <taxon>Pseudomonas</taxon>
    </lineage>
</organism>
<dbReference type="SUPFAM" id="SSF141371">
    <property type="entry name" value="PilZ domain-like"/>
    <property type="match status" value="1"/>
</dbReference>
<evidence type="ECO:0000313" key="2">
    <source>
        <dbReference type="EMBL" id="TLP59055.1"/>
    </source>
</evidence>
<dbReference type="RefSeq" id="WP_138220126.1">
    <property type="nucleotide sequence ID" value="NZ_VAUO01000006.1"/>
</dbReference>
<dbReference type="OrthoDB" id="5290589at2"/>
<comment type="caution">
    <text evidence="2">The sequence shown here is derived from an EMBL/GenBank/DDBJ whole genome shotgun (WGS) entry which is preliminary data.</text>
</comment>
<protein>
    <submittedName>
        <fullName evidence="2">PilZ domain-containing protein</fullName>
    </submittedName>
</protein>
<dbReference type="AlphaFoldDB" id="A0A5R8Z148"/>
<proteinExistence type="predicted"/>
<feature type="domain" description="PilZ" evidence="1">
    <location>
        <begin position="8"/>
        <end position="95"/>
    </location>
</feature>
<gene>
    <name evidence="2" type="ORF">FEM01_14210</name>
</gene>
<dbReference type="Gene3D" id="2.40.10.220">
    <property type="entry name" value="predicted glycosyltransferase like domains"/>
    <property type="match status" value="1"/>
</dbReference>
<name>A0A5R8Z148_9PSED</name>
<evidence type="ECO:0000313" key="3">
    <source>
        <dbReference type="Proteomes" id="UP000309819"/>
    </source>
</evidence>
<dbReference type="EMBL" id="VAUO01000006">
    <property type="protein sequence ID" value="TLP59055.1"/>
    <property type="molecule type" value="Genomic_DNA"/>
</dbReference>
<dbReference type="InterPro" id="IPR009875">
    <property type="entry name" value="PilZ_domain"/>
</dbReference>
<dbReference type="GO" id="GO:0035438">
    <property type="term" value="F:cyclic-di-GMP binding"/>
    <property type="evidence" value="ECO:0007669"/>
    <property type="project" value="InterPro"/>
</dbReference>
<dbReference type="Proteomes" id="UP000309819">
    <property type="component" value="Unassembled WGS sequence"/>
</dbReference>